<feature type="repeat" description="NHL" evidence="6">
    <location>
        <begin position="347"/>
        <end position="376"/>
    </location>
</feature>
<feature type="domain" description="RING-type" evidence="8">
    <location>
        <begin position="4"/>
        <end position="31"/>
    </location>
</feature>
<dbReference type="SUPFAM" id="SSF101898">
    <property type="entry name" value="NHL repeat"/>
    <property type="match status" value="1"/>
</dbReference>
<dbReference type="PROSITE" id="PS00518">
    <property type="entry name" value="ZF_RING_1"/>
    <property type="match status" value="1"/>
</dbReference>
<dbReference type="PANTHER" id="PTHR24104">
    <property type="entry name" value="E3 UBIQUITIN-PROTEIN LIGASE NHLRC1-RELATED"/>
    <property type="match status" value="1"/>
</dbReference>
<evidence type="ECO:0000259" key="8">
    <source>
        <dbReference type="PROSITE" id="PS50089"/>
    </source>
</evidence>
<keyword evidence="3 5" id="KW-0863">Zinc-finger</keyword>
<dbReference type="PANTHER" id="PTHR24104:SF20">
    <property type="entry name" value="RING-TYPE DOMAIN-CONTAINING PROTEIN"/>
    <property type="match status" value="1"/>
</dbReference>
<accession>A0A1L8DSQ1</accession>
<feature type="repeat" description="NHL" evidence="6">
    <location>
        <begin position="534"/>
        <end position="575"/>
    </location>
</feature>
<feature type="repeat" description="NHL" evidence="6">
    <location>
        <begin position="380"/>
        <end position="423"/>
    </location>
</feature>
<dbReference type="SUPFAM" id="SSF57850">
    <property type="entry name" value="RING/U-box"/>
    <property type="match status" value="1"/>
</dbReference>
<dbReference type="EMBL" id="GFDF01004653">
    <property type="protein sequence ID" value="JAV09431.1"/>
    <property type="molecule type" value="Transcribed_RNA"/>
</dbReference>
<keyword evidence="2" id="KW-0677">Repeat</keyword>
<dbReference type="Pfam" id="PF01436">
    <property type="entry name" value="NHL"/>
    <property type="match status" value="3"/>
</dbReference>
<reference evidence="9" key="1">
    <citation type="submission" date="2016-12" db="EMBL/GenBank/DDBJ databases">
        <title>An insight into the sialome and mialome of the sand fly, Nyssomyia neivai.</title>
        <authorList>
            <person name="Sebastian V."/>
            <person name="Goulart T.M."/>
            <person name="Oliveira W."/>
            <person name="Calvo E."/>
            <person name="Oliveira L.F."/>
            <person name="Pinto M.C."/>
            <person name="Rosselino A.M."/>
            <person name="Ribeiro J.M."/>
        </authorList>
    </citation>
    <scope>NUCLEOTIDE SEQUENCE</scope>
</reference>
<protein>
    <submittedName>
        <fullName evidence="9">Putative ring finger protein nhl-1</fullName>
    </submittedName>
</protein>
<sequence length="575" mass="65154">MLACQHTFCHGCLEAVFGNSTKSTRECPTCRTTFTAELSDIPTNLYICSLLKFLGNDSVSLTNTPLSGQLERCVKCDMVPDTIFNLDEKDFFRYCSHCRQKFCQICWTNHMSDLTHQLSTLSDQLKSAEECLTHKLSNIKDQLENVRSNVNQFVERQIQELRQREVSAVECAEQMVNHATAKYQTIVDAIDGTKRDLNVRIGQMEPDHEASTYFLHMHKKVSDILQDIAKWDDMRMVFNEDDFKIEIHGAENGETTENEDETTEAEEINPLEDKTTLIKYIISRNFKPKLFWKKCPRPLGSFLAPWKDDIVGEQLLYIAGSDSKIVFAIERNQGRIIHRIFHEDMIYPHSIAISSDSQEIFVSDKWKHCIFVFSRQGDFLRVIGSKGDLEGYLRSPEGIALGPDNTIFICDTGNDRVQCLNRITGQMILQFGQVKKAHLIQSALQHTISKPADLQSPTAVALHGKSIIVLDSGHCRVKIFNKLGEKISEFGKMGTQKGQFKYPEVLSVGPYGFIFLGDSGNARIQIFSQGGRLIKTIGGRGSSQGFFKWISGIHVTPDLEVIVSDYKNHSVQIFQ</sequence>
<dbReference type="Gene3D" id="2.120.10.30">
    <property type="entry name" value="TolB, C-terminal domain"/>
    <property type="match status" value="3"/>
</dbReference>
<evidence type="ECO:0000256" key="5">
    <source>
        <dbReference type="PROSITE-ProRule" id="PRU00175"/>
    </source>
</evidence>
<keyword evidence="7" id="KW-0175">Coiled coil</keyword>
<evidence type="ECO:0000256" key="1">
    <source>
        <dbReference type="ARBA" id="ARBA00022723"/>
    </source>
</evidence>
<dbReference type="GO" id="GO:0000209">
    <property type="term" value="P:protein polyubiquitination"/>
    <property type="evidence" value="ECO:0007669"/>
    <property type="project" value="TreeGrafter"/>
</dbReference>
<organism evidence="9">
    <name type="scientific">Nyssomyia neivai</name>
    <dbReference type="NCBI Taxonomy" id="330878"/>
    <lineage>
        <taxon>Eukaryota</taxon>
        <taxon>Metazoa</taxon>
        <taxon>Ecdysozoa</taxon>
        <taxon>Arthropoda</taxon>
        <taxon>Hexapoda</taxon>
        <taxon>Insecta</taxon>
        <taxon>Pterygota</taxon>
        <taxon>Neoptera</taxon>
        <taxon>Endopterygota</taxon>
        <taxon>Diptera</taxon>
        <taxon>Nematocera</taxon>
        <taxon>Psychodoidea</taxon>
        <taxon>Psychodidae</taxon>
        <taxon>Nyssomyia</taxon>
    </lineage>
</organism>
<dbReference type="PROSITE" id="PS51125">
    <property type="entry name" value="NHL"/>
    <property type="match status" value="3"/>
</dbReference>
<keyword evidence="4" id="KW-0862">Zinc</keyword>
<evidence type="ECO:0000256" key="3">
    <source>
        <dbReference type="ARBA" id="ARBA00022771"/>
    </source>
</evidence>
<dbReference type="CDD" id="cd05819">
    <property type="entry name" value="NHL"/>
    <property type="match status" value="1"/>
</dbReference>
<evidence type="ECO:0000256" key="6">
    <source>
        <dbReference type="PROSITE-ProRule" id="PRU00504"/>
    </source>
</evidence>
<evidence type="ECO:0000256" key="2">
    <source>
        <dbReference type="ARBA" id="ARBA00022737"/>
    </source>
</evidence>
<dbReference type="PROSITE" id="PS50089">
    <property type="entry name" value="ZF_RING_2"/>
    <property type="match status" value="1"/>
</dbReference>
<dbReference type="GO" id="GO:0061630">
    <property type="term" value="F:ubiquitin protein ligase activity"/>
    <property type="evidence" value="ECO:0007669"/>
    <property type="project" value="TreeGrafter"/>
</dbReference>
<evidence type="ECO:0000256" key="7">
    <source>
        <dbReference type="SAM" id="Coils"/>
    </source>
</evidence>
<dbReference type="Gene3D" id="3.30.40.10">
    <property type="entry name" value="Zinc/RING finger domain, C3HC4 (zinc finger)"/>
    <property type="match status" value="1"/>
</dbReference>
<name>A0A1L8DSQ1_9DIPT</name>
<dbReference type="InterPro" id="IPR013083">
    <property type="entry name" value="Znf_RING/FYVE/PHD"/>
</dbReference>
<dbReference type="InterPro" id="IPR017907">
    <property type="entry name" value="Znf_RING_CS"/>
</dbReference>
<dbReference type="InterPro" id="IPR001841">
    <property type="entry name" value="Znf_RING"/>
</dbReference>
<dbReference type="GO" id="GO:0043161">
    <property type="term" value="P:proteasome-mediated ubiquitin-dependent protein catabolic process"/>
    <property type="evidence" value="ECO:0007669"/>
    <property type="project" value="TreeGrafter"/>
</dbReference>
<evidence type="ECO:0000313" key="9">
    <source>
        <dbReference type="EMBL" id="JAV09431.1"/>
    </source>
</evidence>
<dbReference type="AlphaFoldDB" id="A0A1L8DSQ1"/>
<dbReference type="InterPro" id="IPR050952">
    <property type="entry name" value="TRIM-NHL_E3_ligases"/>
</dbReference>
<dbReference type="GO" id="GO:0008270">
    <property type="term" value="F:zinc ion binding"/>
    <property type="evidence" value="ECO:0007669"/>
    <property type="project" value="UniProtKB-KW"/>
</dbReference>
<feature type="coiled-coil region" evidence="7">
    <location>
        <begin position="111"/>
        <end position="156"/>
    </location>
</feature>
<dbReference type="InterPro" id="IPR011042">
    <property type="entry name" value="6-blade_b-propeller_TolB-like"/>
</dbReference>
<evidence type="ECO:0000256" key="4">
    <source>
        <dbReference type="ARBA" id="ARBA00022833"/>
    </source>
</evidence>
<dbReference type="InterPro" id="IPR001258">
    <property type="entry name" value="NHL_repeat"/>
</dbReference>
<proteinExistence type="predicted"/>
<keyword evidence="1" id="KW-0479">Metal-binding</keyword>